<dbReference type="EMBL" id="FR845719">
    <property type="protein sequence ID" value="CCA60733.1"/>
    <property type="molecule type" value="Genomic_DNA"/>
</dbReference>
<organism evidence="3 4">
    <name type="scientific">Streptomyces venezuelae (strain ATCC 10712 / CBS 650.69 / DSM 40230 / JCM 4526 / NBRC 13096 / PD 04745)</name>
    <dbReference type="NCBI Taxonomy" id="953739"/>
    <lineage>
        <taxon>Bacteria</taxon>
        <taxon>Bacillati</taxon>
        <taxon>Actinomycetota</taxon>
        <taxon>Actinomycetes</taxon>
        <taxon>Kitasatosporales</taxon>
        <taxon>Streptomycetaceae</taxon>
        <taxon>Streptomyces</taxon>
    </lineage>
</organism>
<dbReference type="InterPro" id="IPR013762">
    <property type="entry name" value="Integrase-like_cat_sf"/>
</dbReference>
<evidence type="ECO:0000313" key="3">
    <source>
        <dbReference type="EMBL" id="CCA60733.1"/>
    </source>
</evidence>
<dbReference type="eggNOG" id="COG0582">
    <property type="taxonomic scope" value="Bacteria"/>
</dbReference>
<dbReference type="eggNOG" id="COG4584">
    <property type="taxonomic scope" value="Bacteria"/>
</dbReference>
<name>F2R334_STRVP</name>
<dbReference type="SUPFAM" id="SSF56349">
    <property type="entry name" value="DNA breaking-rejoining enzymes"/>
    <property type="match status" value="1"/>
</dbReference>
<dbReference type="KEGG" id="sve:SVEN_7447"/>
<dbReference type="AlphaFoldDB" id="F2R334"/>
<sequence>MDAFVPQTHKLGAEAEVDFGDAMVRLAGELVTCYLFVFRMSYSGKAVHRVFALAGQRGVLRGPRPRSQRAGRGADREGLLRRLRVVSPELAEVLSTIIRPARDKNGRVPLGPRLRPLRAHLAGACTTAVPATPRQGDRVINSGAVRKILTTALAHTGLANSVLDGPLHFTPHDFRRLFITDSVLGGLPRTAPRSSPCTRTSTSLGYKAV</sequence>
<dbReference type="STRING" id="953739.SVEN_7447"/>
<feature type="region of interest" description="Disordered" evidence="2">
    <location>
        <begin position="190"/>
        <end position="209"/>
    </location>
</feature>
<dbReference type="Proteomes" id="UP000006854">
    <property type="component" value="Chromosome"/>
</dbReference>
<gene>
    <name evidence="3" type="ordered locus">SVEN_7447</name>
</gene>
<dbReference type="GO" id="GO:0006310">
    <property type="term" value="P:DNA recombination"/>
    <property type="evidence" value="ECO:0007669"/>
    <property type="project" value="UniProtKB-KW"/>
</dbReference>
<evidence type="ECO:0000256" key="1">
    <source>
        <dbReference type="ARBA" id="ARBA00023172"/>
    </source>
</evidence>
<dbReference type="Gene3D" id="1.10.443.10">
    <property type="entry name" value="Intergrase catalytic core"/>
    <property type="match status" value="1"/>
</dbReference>
<evidence type="ECO:0000313" key="4">
    <source>
        <dbReference type="Proteomes" id="UP000006854"/>
    </source>
</evidence>
<keyword evidence="4" id="KW-1185">Reference proteome</keyword>
<dbReference type="GO" id="GO:0015074">
    <property type="term" value="P:DNA integration"/>
    <property type="evidence" value="ECO:0007669"/>
    <property type="project" value="InterPro"/>
</dbReference>
<feature type="compositionally biased region" description="Low complexity" evidence="2">
    <location>
        <begin position="190"/>
        <end position="203"/>
    </location>
</feature>
<dbReference type="InterPro" id="IPR011010">
    <property type="entry name" value="DNA_brk_join_enz"/>
</dbReference>
<protein>
    <submittedName>
        <fullName evidence="3">Transposase</fullName>
    </submittedName>
</protein>
<reference evidence="3 4" key="1">
    <citation type="journal article" date="2011" name="BMC Genomics">
        <title>Genome-wide analysis of the role of GlnR in Streptomyces venezuelae provides new insights into global nitrogen regulation in actinomycetes.</title>
        <authorList>
            <person name="Pullan S.T."/>
            <person name="Bibb M.J."/>
            <person name="Merrick M."/>
        </authorList>
    </citation>
    <scope>NUCLEOTIDE SEQUENCE [LARGE SCALE GENOMIC DNA]</scope>
    <source>
        <strain evidence="4">ATCC 10712 / CBS 650.69 / DSM 40230 / JCM 4526 / NBRC 13096 / PD 04745</strain>
    </source>
</reference>
<dbReference type="GO" id="GO:0003677">
    <property type="term" value="F:DNA binding"/>
    <property type="evidence" value="ECO:0007669"/>
    <property type="project" value="InterPro"/>
</dbReference>
<keyword evidence="1" id="KW-0233">DNA recombination</keyword>
<dbReference type="HOGENOM" id="CLU_1314828_0_0_11"/>
<evidence type="ECO:0000256" key="2">
    <source>
        <dbReference type="SAM" id="MobiDB-lite"/>
    </source>
</evidence>
<proteinExistence type="predicted"/>
<accession>F2R334</accession>